<feature type="transmembrane region" description="Helical" evidence="5">
    <location>
        <begin position="37"/>
        <end position="58"/>
    </location>
</feature>
<keyword evidence="2 5" id="KW-0812">Transmembrane</keyword>
<dbReference type="Proteomes" id="UP000663881">
    <property type="component" value="Unassembled WGS sequence"/>
</dbReference>
<accession>A0A820MP66</accession>
<evidence type="ECO:0000256" key="1">
    <source>
        <dbReference type="ARBA" id="ARBA00004141"/>
    </source>
</evidence>
<dbReference type="AlphaFoldDB" id="A0A820MP66"/>
<evidence type="ECO:0000256" key="5">
    <source>
        <dbReference type="SAM" id="Phobius"/>
    </source>
</evidence>
<dbReference type="EMBL" id="CAJOAY010024542">
    <property type="protein sequence ID" value="CAF4375709.1"/>
    <property type="molecule type" value="Genomic_DNA"/>
</dbReference>
<dbReference type="Gene3D" id="1.20.1250.20">
    <property type="entry name" value="MFS general substrate transporter like domains"/>
    <property type="match status" value="1"/>
</dbReference>
<feature type="transmembrane region" description="Helical" evidence="5">
    <location>
        <begin position="6"/>
        <end position="25"/>
    </location>
</feature>
<feature type="transmembrane region" description="Helical" evidence="5">
    <location>
        <begin position="99"/>
        <end position="118"/>
    </location>
</feature>
<feature type="transmembrane region" description="Helical" evidence="5">
    <location>
        <begin position="70"/>
        <end position="92"/>
    </location>
</feature>
<keyword evidence="4 5" id="KW-0472">Membrane</keyword>
<comment type="caution">
    <text evidence="7">The sequence shown here is derived from an EMBL/GenBank/DDBJ whole genome shotgun (WGS) entry which is preliminary data.</text>
</comment>
<reference evidence="7" key="1">
    <citation type="submission" date="2021-02" db="EMBL/GenBank/DDBJ databases">
        <authorList>
            <person name="Nowell W R."/>
        </authorList>
    </citation>
    <scope>NUCLEOTIDE SEQUENCE</scope>
</reference>
<evidence type="ECO:0000256" key="2">
    <source>
        <dbReference type="ARBA" id="ARBA00022692"/>
    </source>
</evidence>
<feature type="domain" description="Major facilitator superfamily (MFS) profile" evidence="6">
    <location>
        <begin position="1"/>
        <end position="138"/>
    </location>
</feature>
<feature type="non-terminal residue" evidence="7">
    <location>
        <position position="1"/>
    </location>
</feature>
<evidence type="ECO:0000259" key="6">
    <source>
        <dbReference type="PROSITE" id="PS50850"/>
    </source>
</evidence>
<evidence type="ECO:0000313" key="8">
    <source>
        <dbReference type="Proteomes" id="UP000663881"/>
    </source>
</evidence>
<dbReference type="InterPro" id="IPR020846">
    <property type="entry name" value="MFS_dom"/>
</dbReference>
<dbReference type="InterPro" id="IPR005828">
    <property type="entry name" value="MFS_sugar_transport-like"/>
</dbReference>
<name>A0A820MP66_9BILA</name>
<evidence type="ECO:0000256" key="3">
    <source>
        <dbReference type="ARBA" id="ARBA00022989"/>
    </source>
</evidence>
<protein>
    <recommendedName>
        <fullName evidence="6">Major facilitator superfamily (MFS) profile domain-containing protein</fullName>
    </recommendedName>
</protein>
<sequence length="138" mass="15277">YGRRPIMGASFLLMFIAGIICALAPEELIGKGTSYPVFALGRFLLACATRGIAVTGFVMGSELGGAKQRLFSGIVIKYFFAFGELLLLGLALTIRTWRTLNAVLAVVPVPFIFFYFILPESPRWLISEQRYDEAEFVV</sequence>
<evidence type="ECO:0000256" key="4">
    <source>
        <dbReference type="ARBA" id="ARBA00023136"/>
    </source>
</evidence>
<feature type="non-terminal residue" evidence="7">
    <location>
        <position position="138"/>
    </location>
</feature>
<comment type="subcellular location">
    <subcellularLocation>
        <location evidence="1">Membrane</location>
        <topology evidence="1">Multi-pass membrane protein</topology>
    </subcellularLocation>
</comment>
<dbReference type="PANTHER" id="PTHR24064">
    <property type="entry name" value="SOLUTE CARRIER FAMILY 22 MEMBER"/>
    <property type="match status" value="1"/>
</dbReference>
<dbReference type="GO" id="GO:0022857">
    <property type="term" value="F:transmembrane transporter activity"/>
    <property type="evidence" value="ECO:0007669"/>
    <property type="project" value="InterPro"/>
</dbReference>
<dbReference type="Pfam" id="PF00083">
    <property type="entry name" value="Sugar_tr"/>
    <property type="match status" value="1"/>
</dbReference>
<dbReference type="SUPFAM" id="SSF103473">
    <property type="entry name" value="MFS general substrate transporter"/>
    <property type="match status" value="1"/>
</dbReference>
<proteinExistence type="predicted"/>
<dbReference type="InterPro" id="IPR036259">
    <property type="entry name" value="MFS_trans_sf"/>
</dbReference>
<keyword evidence="3 5" id="KW-1133">Transmembrane helix</keyword>
<dbReference type="GO" id="GO:0016020">
    <property type="term" value="C:membrane"/>
    <property type="evidence" value="ECO:0007669"/>
    <property type="project" value="UniProtKB-SubCell"/>
</dbReference>
<evidence type="ECO:0000313" key="7">
    <source>
        <dbReference type="EMBL" id="CAF4375709.1"/>
    </source>
</evidence>
<organism evidence="7 8">
    <name type="scientific">Adineta steineri</name>
    <dbReference type="NCBI Taxonomy" id="433720"/>
    <lineage>
        <taxon>Eukaryota</taxon>
        <taxon>Metazoa</taxon>
        <taxon>Spiralia</taxon>
        <taxon>Gnathifera</taxon>
        <taxon>Rotifera</taxon>
        <taxon>Eurotatoria</taxon>
        <taxon>Bdelloidea</taxon>
        <taxon>Adinetida</taxon>
        <taxon>Adinetidae</taxon>
        <taxon>Adineta</taxon>
    </lineage>
</organism>
<dbReference type="PROSITE" id="PS50850">
    <property type="entry name" value="MFS"/>
    <property type="match status" value="1"/>
</dbReference>
<gene>
    <name evidence="7" type="ORF">OKA104_LOCUS50078</name>
</gene>